<evidence type="ECO:0000313" key="9">
    <source>
        <dbReference type="Proteomes" id="UP001530315"/>
    </source>
</evidence>
<dbReference type="PROSITE" id="PS00435">
    <property type="entry name" value="PEROXIDASE_1"/>
    <property type="match status" value="1"/>
</dbReference>
<organism evidence="8 9">
    <name type="scientific">Stephanodiscus triporus</name>
    <dbReference type="NCBI Taxonomy" id="2934178"/>
    <lineage>
        <taxon>Eukaryota</taxon>
        <taxon>Sar</taxon>
        <taxon>Stramenopiles</taxon>
        <taxon>Ochrophyta</taxon>
        <taxon>Bacillariophyta</taxon>
        <taxon>Coscinodiscophyceae</taxon>
        <taxon>Thalassiosirophycidae</taxon>
        <taxon>Stephanodiscales</taxon>
        <taxon>Stephanodiscaceae</taxon>
        <taxon>Stephanodiscus</taxon>
    </lineage>
</organism>
<comment type="similarity">
    <text evidence="6">Belongs to the peroxidase family.</text>
</comment>
<dbReference type="PANTHER" id="PTHR31356">
    <property type="entry name" value="THYLAKOID LUMENAL 29 KDA PROTEIN, CHLOROPLASTIC-RELATED"/>
    <property type="match status" value="1"/>
</dbReference>
<evidence type="ECO:0000256" key="5">
    <source>
        <dbReference type="ARBA" id="ARBA00023004"/>
    </source>
</evidence>
<dbReference type="Pfam" id="PF00141">
    <property type="entry name" value="peroxidase"/>
    <property type="match status" value="1"/>
</dbReference>
<evidence type="ECO:0000259" key="7">
    <source>
        <dbReference type="PROSITE" id="PS50873"/>
    </source>
</evidence>
<evidence type="ECO:0000256" key="4">
    <source>
        <dbReference type="ARBA" id="ARBA00023002"/>
    </source>
</evidence>
<evidence type="ECO:0000256" key="3">
    <source>
        <dbReference type="ARBA" id="ARBA00022723"/>
    </source>
</evidence>
<keyword evidence="1" id="KW-0575">Peroxidase</keyword>
<dbReference type="PRINTS" id="PR00459">
    <property type="entry name" value="ASPEROXIDASE"/>
</dbReference>
<keyword evidence="2" id="KW-0349">Heme</keyword>
<dbReference type="InterPro" id="IPR010255">
    <property type="entry name" value="Haem_peroxidase_sf"/>
</dbReference>
<name>A0ABD3NXJ2_9STRA</name>
<sequence>MYFVFSVKSESVHLPCLAFIRLPETPRSEMACLACLLWPAHLFMRDRRKGINALKASVKMIEEIKADIRALIEEKKCGPIFIRLSWHDAGVYSSGKLTGGCPNAAMRFTDAGEGTFGANAGLPTVALDLLRPVTDKYVTTSGIISNADLWTIAANVAIESMGGPVVPTRFGRIDASSSSESVESQVGRLPDGDKGVDHLREIFHPKGFSDGDIVALSGAHTVGRCHADRSGFDGPWTESPLKFDNSYFVEMLAKEYDPETTARGCPQNRCPRTGTVMLVSDLALLDPPFREYVELYAKDQGAFFKDFVNAWVKLQENGCADLRDTL</sequence>
<dbReference type="EMBL" id="JALLAZ020001120">
    <property type="protein sequence ID" value="KAL3780302.1"/>
    <property type="molecule type" value="Genomic_DNA"/>
</dbReference>
<dbReference type="PROSITE" id="PS00436">
    <property type="entry name" value="PEROXIDASE_2"/>
    <property type="match status" value="1"/>
</dbReference>
<dbReference type="InterPro" id="IPR019794">
    <property type="entry name" value="Peroxidases_AS"/>
</dbReference>
<evidence type="ECO:0000313" key="8">
    <source>
        <dbReference type="EMBL" id="KAL3780302.1"/>
    </source>
</evidence>
<dbReference type="InterPro" id="IPR019793">
    <property type="entry name" value="Peroxidases_heam-ligand_BS"/>
</dbReference>
<dbReference type="PRINTS" id="PR00458">
    <property type="entry name" value="PEROXIDASE"/>
</dbReference>
<accession>A0ABD3NXJ2</accession>
<dbReference type="InterPro" id="IPR044831">
    <property type="entry name" value="Ccp1-like"/>
</dbReference>
<dbReference type="InterPro" id="IPR002207">
    <property type="entry name" value="Peroxidase_I"/>
</dbReference>
<keyword evidence="5" id="KW-0408">Iron</keyword>
<evidence type="ECO:0000256" key="6">
    <source>
        <dbReference type="RuleBase" id="RU004241"/>
    </source>
</evidence>
<dbReference type="PROSITE" id="PS50873">
    <property type="entry name" value="PEROXIDASE_4"/>
    <property type="match status" value="1"/>
</dbReference>
<protein>
    <recommendedName>
        <fullName evidence="7">Plant heme peroxidase family profile domain-containing protein</fullName>
    </recommendedName>
</protein>
<gene>
    <name evidence="8" type="ORF">ACHAW5_005716</name>
</gene>
<dbReference type="InterPro" id="IPR002016">
    <property type="entry name" value="Haem_peroxidase"/>
</dbReference>
<keyword evidence="4" id="KW-0560">Oxidoreductase</keyword>
<dbReference type="Gene3D" id="1.10.520.10">
    <property type="match status" value="1"/>
</dbReference>
<dbReference type="Gene3D" id="1.10.420.10">
    <property type="entry name" value="Peroxidase, domain 2"/>
    <property type="match status" value="1"/>
</dbReference>
<evidence type="ECO:0000256" key="1">
    <source>
        <dbReference type="ARBA" id="ARBA00022559"/>
    </source>
</evidence>
<dbReference type="GO" id="GO:0004601">
    <property type="term" value="F:peroxidase activity"/>
    <property type="evidence" value="ECO:0007669"/>
    <property type="project" value="UniProtKB-KW"/>
</dbReference>
<dbReference type="AlphaFoldDB" id="A0ABD3NXJ2"/>
<dbReference type="SUPFAM" id="SSF48113">
    <property type="entry name" value="Heme-dependent peroxidases"/>
    <property type="match status" value="1"/>
</dbReference>
<dbReference type="PANTHER" id="PTHR31356:SF36">
    <property type="entry name" value="L-ASCORBATE PEROXIDASE 3"/>
    <property type="match status" value="1"/>
</dbReference>
<keyword evidence="9" id="KW-1185">Reference proteome</keyword>
<keyword evidence="3" id="KW-0479">Metal-binding</keyword>
<comment type="caution">
    <text evidence="8">The sequence shown here is derived from an EMBL/GenBank/DDBJ whole genome shotgun (WGS) entry which is preliminary data.</text>
</comment>
<evidence type="ECO:0000256" key="2">
    <source>
        <dbReference type="ARBA" id="ARBA00022617"/>
    </source>
</evidence>
<feature type="domain" description="Plant heme peroxidase family profile" evidence="7">
    <location>
        <begin position="127"/>
        <end position="314"/>
    </location>
</feature>
<proteinExistence type="inferred from homology"/>
<reference evidence="8 9" key="1">
    <citation type="submission" date="2024-10" db="EMBL/GenBank/DDBJ databases">
        <title>Updated reference genomes for cyclostephanoid diatoms.</title>
        <authorList>
            <person name="Roberts W.R."/>
            <person name="Alverson A.J."/>
        </authorList>
    </citation>
    <scope>NUCLEOTIDE SEQUENCE [LARGE SCALE GENOMIC DNA]</scope>
    <source>
        <strain evidence="8 9">AJA276-08</strain>
    </source>
</reference>
<dbReference type="Proteomes" id="UP001530315">
    <property type="component" value="Unassembled WGS sequence"/>
</dbReference>
<dbReference type="GO" id="GO:0046872">
    <property type="term" value="F:metal ion binding"/>
    <property type="evidence" value="ECO:0007669"/>
    <property type="project" value="UniProtKB-KW"/>
</dbReference>